<dbReference type="InterPro" id="IPR011993">
    <property type="entry name" value="PH-like_dom_sf"/>
</dbReference>
<dbReference type="Pfam" id="PF22697">
    <property type="entry name" value="SOS1_NGEF_PH"/>
    <property type="match status" value="1"/>
</dbReference>
<sequence length="468" mass="54659">MARTPSILDIQKTLKRTDIAARQKDKWRDRLNKQQLLTLNLTSKEQKRQEIINEIVLTEKEYLSDLKLVHKNFGKTPVDGIYVPIEIVRMFSNIADMIRLHEHLYMSLQTRQNLQHPVVQCISEVFLPFVERFDIYSAYLVNYTNATQQIDKMIQNQTAYGAFLKEREKLPDCRKLPLQAFLIAPVQRLAKYPLLFKGLLDVTPQDSSDYNNTCQLYKQMDSLIRKLEDEKRKEDTLDRLTRLELTMKGLSPFKLAIPNRQLIHEGALKRLMIPTTKQVSSGSSPHFPLFSFGNESSISLYVFLFDDLVLWTQKRKQKNRKQEKEEVYKLLVPPAKITHVMERPDDQGYSNLFECTSIHNGRATFILQASSQKEKSRWITVIRSVLKKHTNRNSGDLHDQWWFYYHIKEECRKSGDDNKDSSSPEVSNVLWSCILKHEILHVSSLEVIEHIGTKRPYPIVTDTSPPLQ</sequence>
<feature type="non-terminal residue" evidence="3">
    <location>
        <position position="1"/>
    </location>
</feature>
<dbReference type="PANTHER" id="PTHR12673">
    <property type="entry name" value="FACIOGENITAL DYSPLASIA PROTEIN"/>
    <property type="match status" value="1"/>
</dbReference>
<feature type="domain" description="DH" evidence="2">
    <location>
        <begin position="47"/>
        <end position="230"/>
    </location>
</feature>
<protein>
    <submittedName>
        <fullName evidence="3">10616_t:CDS:1</fullName>
    </submittedName>
</protein>
<dbReference type="GO" id="GO:0005737">
    <property type="term" value="C:cytoplasm"/>
    <property type="evidence" value="ECO:0007669"/>
    <property type="project" value="TreeGrafter"/>
</dbReference>
<comment type="caution">
    <text evidence="3">The sequence shown here is derived from an EMBL/GenBank/DDBJ whole genome shotgun (WGS) entry which is preliminary data.</text>
</comment>
<name>A0A9N8YTY1_9GLOM</name>
<evidence type="ECO:0000259" key="2">
    <source>
        <dbReference type="PROSITE" id="PS50010"/>
    </source>
</evidence>
<dbReference type="CDD" id="cd00160">
    <property type="entry name" value="RhoGEF"/>
    <property type="match status" value="1"/>
</dbReference>
<proteinExistence type="predicted"/>
<organism evidence="3 4">
    <name type="scientific">Ambispora leptoticha</name>
    <dbReference type="NCBI Taxonomy" id="144679"/>
    <lineage>
        <taxon>Eukaryota</taxon>
        <taxon>Fungi</taxon>
        <taxon>Fungi incertae sedis</taxon>
        <taxon>Mucoromycota</taxon>
        <taxon>Glomeromycotina</taxon>
        <taxon>Glomeromycetes</taxon>
        <taxon>Archaeosporales</taxon>
        <taxon>Ambisporaceae</taxon>
        <taxon>Ambispora</taxon>
    </lineage>
</organism>
<gene>
    <name evidence="3" type="ORF">ALEPTO_LOCUS1087</name>
</gene>
<accession>A0A9N8YTY1</accession>
<dbReference type="SUPFAM" id="SSF50729">
    <property type="entry name" value="PH domain-like"/>
    <property type="match status" value="1"/>
</dbReference>
<evidence type="ECO:0000313" key="4">
    <source>
        <dbReference type="Proteomes" id="UP000789508"/>
    </source>
</evidence>
<evidence type="ECO:0000313" key="3">
    <source>
        <dbReference type="EMBL" id="CAG8452421.1"/>
    </source>
</evidence>
<dbReference type="PROSITE" id="PS50010">
    <property type="entry name" value="DH_2"/>
    <property type="match status" value="1"/>
</dbReference>
<keyword evidence="4" id="KW-1185">Reference proteome</keyword>
<dbReference type="SMART" id="SM00325">
    <property type="entry name" value="RhoGEF"/>
    <property type="match status" value="1"/>
</dbReference>
<dbReference type="OrthoDB" id="1716625at2759"/>
<dbReference type="Pfam" id="PF00621">
    <property type="entry name" value="RhoGEF"/>
    <property type="match status" value="1"/>
</dbReference>
<dbReference type="InterPro" id="IPR035899">
    <property type="entry name" value="DBL_dom_sf"/>
</dbReference>
<dbReference type="EMBL" id="CAJVPS010000104">
    <property type="protein sequence ID" value="CAG8452421.1"/>
    <property type="molecule type" value="Genomic_DNA"/>
</dbReference>
<dbReference type="PANTHER" id="PTHR12673:SF159">
    <property type="entry name" value="LD03170P"/>
    <property type="match status" value="1"/>
</dbReference>
<dbReference type="Gene3D" id="2.30.29.30">
    <property type="entry name" value="Pleckstrin-homology domain (PH domain)/Phosphotyrosine-binding domain (PTB)"/>
    <property type="match status" value="1"/>
</dbReference>
<evidence type="ECO:0000259" key="1">
    <source>
        <dbReference type="PROSITE" id="PS50003"/>
    </source>
</evidence>
<dbReference type="PROSITE" id="PS50003">
    <property type="entry name" value="PH_DOMAIN"/>
    <property type="match status" value="1"/>
</dbReference>
<dbReference type="AlphaFoldDB" id="A0A9N8YTY1"/>
<dbReference type="SUPFAM" id="SSF48065">
    <property type="entry name" value="DBL homology domain (DH-domain)"/>
    <property type="match status" value="1"/>
</dbReference>
<dbReference type="Gene3D" id="1.20.900.10">
    <property type="entry name" value="Dbl homology (DH) domain"/>
    <property type="match status" value="1"/>
</dbReference>
<dbReference type="InterPro" id="IPR051092">
    <property type="entry name" value="FYVE_RhoGEF_PH"/>
</dbReference>
<dbReference type="InterPro" id="IPR001849">
    <property type="entry name" value="PH_domain"/>
</dbReference>
<dbReference type="InterPro" id="IPR055251">
    <property type="entry name" value="SOS1_NGEF_PH"/>
</dbReference>
<dbReference type="SMART" id="SM00233">
    <property type="entry name" value="PH"/>
    <property type="match status" value="1"/>
</dbReference>
<reference evidence="3" key="1">
    <citation type="submission" date="2021-06" db="EMBL/GenBank/DDBJ databases">
        <authorList>
            <person name="Kallberg Y."/>
            <person name="Tangrot J."/>
            <person name="Rosling A."/>
        </authorList>
    </citation>
    <scope>NUCLEOTIDE SEQUENCE</scope>
    <source>
        <strain evidence="3">FL130A</strain>
    </source>
</reference>
<feature type="domain" description="PH" evidence="1">
    <location>
        <begin position="261"/>
        <end position="387"/>
    </location>
</feature>
<dbReference type="GO" id="GO:0005085">
    <property type="term" value="F:guanyl-nucleotide exchange factor activity"/>
    <property type="evidence" value="ECO:0007669"/>
    <property type="project" value="InterPro"/>
</dbReference>
<dbReference type="Proteomes" id="UP000789508">
    <property type="component" value="Unassembled WGS sequence"/>
</dbReference>
<dbReference type="InterPro" id="IPR000219">
    <property type="entry name" value="DH_dom"/>
</dbReference>